<accession>A0A0A0KXG7</accession>
<name>A0A0A0KXG7_CUCSA</name>
<proteinExistence type="predicted"/>
<sequence>MKNYPPKNLLRLHNPSPTLFPRFPLFFTGSNSRRTHACRWKQSSPLVAPLVSPFAVALPPNFRECTDSSGPSSIPTFVSLAFLGK</sequence>
<reference evidence="1 2" key="3">
    <citation type="journal article" date="2010" name="BMC Genomics">
        <title>Transcriptome sequencing and comparative analysis of cucumber flowers with different sex types.</title>
        <authorList>
            <person name="Guo S."/>
            <person name="Zheng Y."/>
            <person name="Joung J.G."/>
            <person name="Liu S."/>
            <person name="Zhang Z."/>
            <person name="Crasta O.R."/>
            <person name="Sobral B.W."/>
            <person name="Xu Y."/>
            <person name="Huang S."/>
            <person name="Fei Z."/>
        </authorList>
    </citation>
    <scope>NUCLEOTIDE SEQUENCE [LARGE SCALE GENOMIC DNA]</scope>
    <source>
        <strain evidence="2">cv. 9930</strain>
    </source>
</reference>
<keyword evidence="2" id="KW-1185">Reference proteome</keyword>
<organism evidence="1 2">
    <name type="scientific">Cucumis sativus</name>
    <name type="common">Cucumber</name>
    <dbReference type="NCBI Taxonomy" id="3659"/>
    <lineage>
        <taxon>Eukaryota</taxon>
        <taxon>Viridiplantae</taxon>
        <taxon>Streptophyta</taxon>
        <taxon>Embryophyta</taxon>
        <taxon>Tracheophyta</taxon>
        <taxon>Spermatophyta</taxon>
        <taxon>Magnoliopsida</taxon>
        <taxon>eudicotyledons</taxon>
        <taxon>Gunneridae</taxon>
        <taxon>Pentapetalae</taxon>
        <taxon>rosids</taxon>
        <taxon>fabids</taxon>
        <taxon>Cucurbitales</taxon>
        <taxon>Cucurbitaceae</taxon>
        <taxon>Benincaseae</taxon>
        <taxon>Cucumis</taxon>
    </lineage>
</organism>
<dbReference type="EMBL" id="CM002925">
    <property type="protein sequence ID" value="KGN54243.1"/>
    <property type="molecule type" value="Genomic_DNA"/>
</dbReference>
<dbReference type="Proteomes" id="UP000029981">
    <property type="component" value="Chromosome 4"/>
</dbReference>
<reference evidence="1 2" key="2">
    <citation type="journal article" date="2009" name="PLoS ONE">
        <title>An integrated genetic and cytogenetic map of the cucumber genome.</title>
        <authorList>
            <person name="Ren Y."/>
            <person name="Zhang Z."/>
            <person name="Liu J."/>
            <person name="Staub J.E."/>
            <person name="Han Y."/>
            <person name="Cheng Z."/>
            <person name="Li X."/>
            <person name="Lu J."/>
            <person name="Miao H."/>
            <person name="Kang H."/>
            <person name="Xie B."/>
            <person name="Gu X."/>
            <person name="Wang X."/>
            <person name="Du Y."/>
            <person name="Jin W."/>
            <person name="Huang S."/>
        </authorList>
    </citation>
    <scope>NUCLEOTIDE SEQUENCE [LARGE SCALE GENOMIC DNA]</scope>
    <source>
        <strain evidence="2">cv. 9930</strain>
    </source>
</reference>
<evidence type="ECO:0000313" key="2">
    <source>
        <dbReference type="Proteomes" id="UP000029981"/>
    </source>
</evidence>
<reference evidence="1 2" key="1">
    <citation type="journal article" date="2009" name="Nat. Genet.">
        <title>The genome of the cucumber, Cucumis sativus L.</title>
        <authorList>
            <person name="Huang S."/>
            <person name="Li R."/>
            <person name="Zhang Z."/>
            <person name="Li L."/>
            <person name="Gu X."/>
            <person name="Fan W."/>
            <person name="Lucas W.J."/>
            <person name="Wang X."/>
            <person name="Xie B."/>
            <person name="Ni P."/>
            <person name="Ren Y."/>
            <person name="Zhu H."/>
            <person name="Li J."/>
            <person name="Lin K."/>
            <person name="Jin W."/>
            <person name="Fei Z."/>
            <person name="Li G."/>
            <person name="Staub J."/>
            <person name="Kilian A."/>
            <person name="van der Vossen E.A."/>
            <person name="Wu Y."/>
            <person name="Guo J."/>
            <person name="He J."/>
            <person name="Jia Z."/>
            <person name="Ren Y."/>
            <person name="Tian G."/>
            <person name="Lu Y."/>
            <person name="Ruan J."/>
            <person name="Qian W."/>
            <person name="Wang M."/>
            <person name="Huang Q."/>
            <person name="Li B."/>
            <person name="Xuan Z."/>
            <person name="Cao J."/>
            <person name="Asan"/>
            <person name="Wu Z."/>
            <person name="Zhang J."/>
            <person name="Cai Q."/>
            <person name="Bai Y."/>
            <person name="Zhao B."/>
            <person name="Han Y."/>
            <person name="Li Y."/>
            <person name="Li X."/>
            <person name="Wang S."/>
            <person name="Shi Q."/>
            <person name="Liu S."/>
            <person name="Cho W.K."/>
            <person name="Kim J.Y."/>
            <person name="Xu Y."/>
            <person name="Heller-Uszynska K."/>
            <person name="Miao H."/>
            <person name="Cheng Z."/>
            <person name="Zhang S."/>
            <person name="Wu J."/>
            <person name="Yang Y."/>
            <person name="Kang H."/>
            <person name="Li M."/>
            <person name="Liang H."/>
            <person name="Ren X."/>
            <person name="Shi Z."/>
            <person name="Wen M."/>
            <person name="Jian M."/>
            <person name="Yang H."/>
            <person name="Zhang G."/>
            <person name="Yang Z."/>
            <person name="Chen R."/>
            <person name="Liu S."/>
            <person name="Li J."/>
            <person name="Ma L."/>
            <person name="Liu H."/>
            <person name="Zhou Y."/>
            <person name="Zhao J."/>
            <person name="Fang X."/>
            <person name="Li G."/>
            <person name="Fang L."/>
            <person name="Li Y."/>
            <person name="Liu D."/>
            <person name="Zheng H."/>
            <person name="Zhang Y."/>
            <person name="Qin N."/>
            <person name="Li Z."/>
            <person name="Yang G."/>
            <person name="Yang S."/>
            <person name="Bolund L."/>
            <person name="Kristiansen K."/>
            <person name="Zheng H."/>
            <person name="Li S."/>
            <person name="Zhang X."/>
            <person name="Yang H."/>
            <person name="Wang J."/>
            <person name="Sun R."/>
            <person name="Zhang B."/>
            <person name="Jiang S."/>
            <person name="Wang J."/>
            <person name="Du Y."/>
            <person name="Li S."/>
        </authorList>
    </citation>
    <scope>NUCLEOTIDE SEQUENCE [LARGE SCALE GENOMIC DNA]</scope>
    <source>
        <strain evidence="2">cv. 9930</strain>
    </source>
</reference>
<dbReference type="AlphaFoldDB" id="A0A0A0KXG7"/>
<protein>
    <submittedName>
        <fullName evidence="1">Uncharacterized protein</fullName>
    </submittedName>
</protein>
<evidence type="ECO:0000313" key="1">
    <source>
        <dbReference type="EMBL" id="KGN54243.1"/>
    </source>
</evidence>
<reference evidence="1 2" key="4">
    <citation type="journal article" date="2011" name="BMC Genomics">
        <title>RNA-Seq improves annotation of protein-coding genes in the cucumber genome.</title>
        <authorList>
            <person name="Li Z."/>
            <person name="Zhang Z."/>
            <person name="Yan P."/>
            <person name="Huang S."/>
            <person name="Fei Z."/>
            <person name="Lin K."/>
        </authorList>
    </citation>
    <scope>NUCLEOTIDE SEQUENCE [LARGE SCALE GENOMIC DNA]</scope>
    <source>
        <strain evidence="2">cv. 9930</strain>
    </source>
</reference>
<gene>
    <name evidence="1" type="ORF">Csa_4G295475</name>
</gene>
<dbReference type="Gramene" id="KGN54243">
    <property type="protein sequence ID" value="KGN54243"/>
    <property type="gene ID" value="Csa_4G295475"/>
</dbReference>